<comment type="caution">
    <text evidence="7">The sequence shown here is derived from an EMBL/GenBank/DDBJ whole genome shotgun (WGS) entry which is preliminary data.</text>
</comment>
<sequence length="366" mass="37636">MKTQAAVAYTGQPGFKYETVEIEAPRADEILVRVLGVGLCHTDLVFSSGAAPYPFPAVLGHEGSGVVEAVGADVKKVKPGDSVLITFRSCGACDRCAAGDAAYCRTMPMLNYMGRRTDGTSALSNDAGPVSSNFFGQSSFAGHAITYERNVVKVDAGLPVEIMGPLGCGIQTGAGAVMRSLAAKKGSSLLVTGGGSVGLSAVMGGKIQGCATIILVEPMESRRALAMELGATHCIDPTAVEDVAAAVRAIAPMGIDNALDTTGIPAVQSSALATLGSKGTLGLVGVSAPGTPMPGDVNTVMTFGQSVKGIIEGDSNPDEFIPELIEHYKAGRLPFDRLVKTYRLSEINEAIAAQHHGDCVKAVLIP</sequence>
<feature type="domain" description="Enoyl reductase (ER)" evidence="6">
    <location>
        <begin position="11"/>
        <end position="364"/>
    </location>
</feature>
<dbReference type="CDD" id="cd08278">
    <property type="entry name" value="benzyl_alcohol_DH"/>
    <property type="match status" value="1"/>
</dbReference>
<dbReference type="PROSITE" id="PS00059">
    <property type="entry name" value="ADH_ZINC"/>
    <property type="match status" value="1"/>
</dbReference>
<protein>
    <submittedName>
        <fullName evidence="7">Aryl-alcohol dehydrogenase</fullName>
    </submittedName>
</protein>
<dbReference type="GO" id="GO:0051903">
    <property type="term" value="F:S-(hydroxymethyl)glutathione dehydrogenase [NAD(P)+] activity"/>
    <property type="evidence" value="ECO:0007669"/>
    <property type="project" value="TreeGrafter"/>
</dbReference>
<keyword evidence="2 5" id="KW-0862">Zinc</keyword>
<dbReference type="SMART" id="SM00829">
    <property type="entry name" value="PKS_ER"/>
    <property type="match status" value="1"/>
</dbReference>
<evidence type="ECO:0000256" key="4">
    <source>
        <dbReference type="ARBA" id="ARBA00023027"/>
    </source>
</evidence>
<dbReference type="Gene3D" id="3.40.50.720">
    <property type="entry name" value="NAD(P)-binding Rossmann-like Domain"/>
    <property type="match status" value="1"/>
</dbReference>
<accession>A0A059FJG3</accession>
<keyword evidence="1 5" id="KW-0479">Metal-binding</keyword>
<evidence type="ECO:0000256" key="2">
    <source>
        <dbReference type="ARBA" id="ARBA00022833"/>
    </source>
</evidence>
<dbReference type="Gene3D" id="3.90.180.10">
    <property type="entry name" value="Medium-chain alcohol dehydrogenases, catalytic domain"/>
    <property type="match status" value="1"/>
</dbReference>
<dbReference type="InterPro" id="IPR036291">
    <property type="entry name" value="NAD(P)-bd_dom_sf"/>
</dbReference>
<evidence type="ECO:0000256" key="3">
    <source>
        <dbReference type="ARBA" id="ARBA00023002"/>
    </source>
</evidence>
<keyword evidence="3" id="KW-0560">Oxidoreductase</keyword>
<comment type="similarity">
    <text evidence="5">Belongs to the zinc-containing alcohol dehydrogenase family.</text>
</comment>
<dbReference type="SUPFAM" id="SSF51735">
    <property type="entry name" value="NAD(P)-binding Rossmann-fold domains"/>
    <property type="match status" value="1"/>
</dbReference>
<dbReference type="PANTHER" id="PTHR43880:SF12">
    <property type="entry name" value="ALCOHOL DEHYDROGENASE CLASS-3"/>
    <property type="match status" value="1"/>
</dbReference>
<dbReference type="OrthoDB" id="9809185at2"/>
<dbReference type="Proteomes" id="UP000025061">
    <property type="component" value="Unassembled WGS sequence"/>
</dbReference>
<dbReference type="GO" id="GO:0008270">
    <property type="term" value="F:zinc ion binding"/>
    <property type="evidence" value="ECO:0007669"/>
    <property type="project" value="InterPro"/>
</dbReference>
<dbReference type="InterPro" id="IPR013149">
    <property type="entry name" value="ADH-like_C"/>
</dbReference>
<evidence type="ECO:0000256" key="1">
    <source>
        <dbReference type="ARBA" id="ARBA00022723"/>
    </source>
</evidence>
<dbReference type="PANTHER" id="PTHR43880">
    <property type="entry name" value="ALCOHOL DEHYDROGENASE"/>
    <property type="match status" value="1"/>
</dbReference>
<evidence type="ECO:0000256" key="5">
    <source>
        <dbReference type="RuleBase" id="RU361277"/>
    </source>
</evidence>
<evidence type="ECO:0000313" key="8">
    <source>
        <dbReference type="Proteomes" id="UP000025061"/>
    </source>
</evidence>
<keyword evidence="8" id="KW-1185">Reference proteome</keyword>
<gene>
    <name evidence="7" type="ORF">HHI_13730</name>
</gene>
<proteinExistence type="inferred from homology"/>
<dbReference type="InterPro" id="IPR002328">
    <property type="entry name" value="ADH_Zn_CS"/>
</dbReference>
<organism evidence="7 8">
    <name type="scientific">Hyphomonas hirschiana VP5</name>
    <dbReference type="NCBI Taxonomy" id="1280951"/>
    <lineage>
        <taxon>Bacteria</taxon>
        <taxon>Pseudomonadati</taxon>
        <taxon>Pseudomonadota</taxon>
        <taxon>Alphaproteobacteria</taxon>
        <taxon>Hyphomonadales</taxon>
        <taxon>Hyphomonadaceae</taxon>
        <taxon>Hyphomonas</taxon>
    </lineage>
</organism>
<dbReference type="EMBL" id="ARYI01000012">
    <property type="protein sequence ID" value="KCZ90603.1"/>
    <property type="molecule type" value="Genomic_DNA"/>
</dbReference>
<dbReference type="Pfam" id="PF00107">
    <property type="entry name" value="ADH_zinc_N"/>
    <property type="match status" value="1"/>
</dbReference>
<dbReference type="Pfam" id="PF08240">
    <property type="entry name" value="ADH_N"/>
    <property type="match status" value="1"/>
</dbReference>
<dbReference type="RefSeq" id="WP_011647114.1">
    <property type="nucleotide sequence ID" value="NZ_ARYI01000012.1"/>
</dbReference>
<evidence type="ECO:0000313" key="7">
    <source>
        <dbReference type="EMBL" id="KCZ90603.1"/>
    </source>
</evidence>
<dbReference type="AlphaFoldDB" id="A0A059FJG3"/>
<dbReference type="InterPro" id="IPR011032">
    <property type="entry name" value="GroES-like_sf"/>
</dbReference>
<evidence type="ECO:0000259" key="6">
    <source>
        <dbReference type="SMART" id="SM00829"/>
    </source>
</evidence>
<reference evidence="7 8" key="1">
    <citation type="submission" date="2013-04" db="EMBL/GenBank/DDBJ databases">
        <title>Hyphomonas hirschiana VP5 Genome Sequencing.</title>
        <authorList>
            <person name="Lai Q."/>
            <person name="Shao Z."/>
        </authorList>
    </citation>
    <scope>NUCLEOTIDE SEQUENCE [LARGE SCALE GENOMIC DNA]</scope>
    <source>
        <strain evidence="7 8">VP5</strain>
    </source>
</reference>
<dbReference type="GO" id="GO:0005829">
    <property type="term" value="C:cytosol"/>
    <property type="evidence" value="ECO:0007669"/>
    <property type="project" value="TreeGrafter"/>
</dbReference>
<name>A0A059FJG3_9PROT</name>
<dbReference type="GO" id="GO:0046294">
    <property type="term" value="P:formaldehyde catabolic process"/>
    <property type="evidence" value="ECO:0007669"/>
    <property type="project" value="TreeGrafter"/>
</dbReference>
<dbReference type="InterPro" id="IPR013154">
    <property type="entry name" value="ADH-like_N"/>
</dbReference>
<comment type="cofactor">
    <cofactor evidence="5">
        <name>Zn(2+)</name>
        <dbReference type="ChEBI" id="CHEBI:29105"/>
    </cofactor>
</comment>
<keyword evidence="4" id="KW-0520">NAD</keyword>
<dbReference type="PATRIC" id="fig|1280951.3.peg.2765"/>
<dbReference type="InterPro" id="IPR020843">
    <property type="entry name" value="ER"/>
</dbReference>
<dbReference type="SUPFAM" id="SSF50129">
    <property type="entry name" value="GroES-like"/>
    <property type="match status" value="1"/>
</dbReference>